<evidence type="ECO:0000313" key="3">
    <source>
        <dbReference type="Proteomes" id="UP000254640"/>
    </source>
</evidence>
<dbReference type="EC" id="3.4.21.83" evidence="2"/>
<dbReference type="AlphaFoldDB" id="A0A379AES2"/>
<keyword evidence="3" id="KW-1185">Reference proteome</keyword>
<dbReference type="EMBL" id="UGSO01000001">
    <property type="protein sequence ID" value="SUB16395.1"/>
    <property type="molecule type" value="Genomic_DNA"/>
</dbReference>
<dbReference type="Proteomes" id="UP000254640">
    <property type="component" value="Unassembled WGS sequence"/>
</dbReference>
<dbReference type="SUPFAM" id="SSF50993">
    <property type="entry name" value="Peptidase/esterase 'gauge' domain"/>
    <property type="match status" value="1"/>
</dbReference>
<dbReference type="GO" id="GO:0004252">
    <property type="term" value="F:serine-type endopeptidase activity"/>
    <property type="evidence" value="ECO:0007669"/>
    <property type="project" value="UniProtKB-EC"/>
</dbReference>
<proteinExistence type="predicted"/>
<dbReference type="InterPro" id="IPR023302">
    <property type="entry name" value="Pept_S9A_N"/>
</dbReference>
<accession>A0A379AES2</accession>
<sequence>MKAPIAKKIPHEMTLHGETRVDDYYWLRDDKRENSEVLDYLRAENNYGKKNHVVTTATAGPGIKRDYRSAAA</sequence>
<name>A0A379AES2_ENTAG</name>
<feature type="domain" description="Peptidase S9A N-terminal" evidence="1">
    <location>
        <begin position="4"/>
        <end position="49"/>
    </location>
</feature>
<evidence type="ECO:0000313" key="2">
    <source>
        <dbReference type="EMBL" id="SUB16395.1"/>
    </source>
</evidence>
<dbReference type="Pfam" id="PF02897">
    <property type="entry name" value="Peptidase_S9_N"/>
    <property type="match status" value="1"/>
</dbReference>
<organism evidence="2 3">
    <name type="scientific">Enterobacter agglomerans</name>
    <name type="common">Erwinia herbicola</name>
    <name type="synonym">Pantoea agglomerans</name>
    <dbReference type="NCBI Taxonomy" id="549"/>
    <lineage>
        <taxon>Bacteria</taxon>
        <taxon>Pseudomonadati</taxon>
        <taxon>Pseudomonadota</taxon>
        <taxon>Gammaproteobacteria</taxon>
        <taxon>Enterobacterales</taxon>
        <taxon>Erwiniaceae</taxon>
        <taxon>Pantoea</taxon>
        <taxon>Pantoea agglomerans group</taxon>
    </lineage>
</organism>
<dbReference type="Gene3D" id="3.40.50.1820">
    <property type="entry name" value="alpha/beta hydrolase"/>
    <property type="match status" value="1"/>
</dbReference>
<reference evidence="2 3" key="1">
    <citation type="submission" date="2018-06" db="EMBL/GenBank/DDBJ databases">
        <authorList>
            <consortium name="Pathogen Informatics"/>
            <person name="Doyle S."/>
        </authorList>
    </citation>
    <scope>NUCLEOTIDE SEQUENCE [LARGE SCALE GENOMIC DNA]</scope>
    <source>
        <strain evidence="2 3">NCTC9381</strain>
    </source>
</reference>
<protein>
    <submittedName>
        <fullName evidence="2">Protease 2</fullName>
        <ecNumber evidence="2">3.4.21.83</ecNumber>
    </submittedName>
</protein>
<evidence type="ECO:0000259" key="1">
    <source>
        <dbReference type="Pfam" id="PF02897"/>
    </source>
</evidence>
<gene>
    <name evidence="2" type="primary">ptrB_1</name>
    <name evidence="2" type="ORF">NCTC9381_02299</name>
</gene>
<dbReference type="InterPro" id="IPR029058">
    <property type="entry name" value="AB_hydrolase_fold"/>
</dbReference>
<keyword evidence="2" id="KW-0645">Protease</keyword>
<dbReference type="GO" id="GO:0006508">
    <property type="term" value="P:proteolysis"/>
    <property type="evidence" value="ECO:0007669"/>
    <property type="project" value="UniProtKB-KW"/>
</dbReference>
<keyword evidence="2" id="KW-0378">Hydrolase</keyword>